<keyword evidence="9" id="KW-1185">Reference proteome</keyword>
<protein>
    <recommendedName>
        <fullName evidence="2 5">Methionyl-tRNA formyltransferase</fullName>
        <ecNumber evidence="2 5">2.1.2.9</ecNumber>
    </recommendedName>
</protein>
<comment type="similarity">
    <text evidence="1 5">Belongs to the Fmt family.</text>
</comment>
<evidence type="ECO:0000256" key="1">
    <source>
        <dbReference type="ARBA" id="ARBA00010699"/>
    </source>
</evidence>
<comment type="caution">
    <text evidence="8">The sequence shown here is derived from an EMBL/GenBank/DDBJ whole genome shotgun (WGS) entry which is preliminary data.</text>
</comment>
<organism evidence="8 9">
    <name type="scientific">Nocardioides perillae</name>
    <dbReference type="NCBI Taxonomy" id="1119534"/>
    <lineage>
        <taxon>Bacteria</taxon>
        <taxon>Bacillati</taxon>
        <taxon>Actinomycetota</taxon>
        <taxon>Actinomycetes</taxon>
        <taxon>Propionibacteriales</taxon>
        <taxon>Nocardioidaceae</taxon>
        <taxon>Nocardioides</taxon>
    </lineage>
</organism>
<keyword evidence="4 5" id="KW-0648">Protein biosynthesis</keyword>
<evidence type="ECO:0000259" key="6">
    <source>
        <dbReference type="Pfam" id="PF00551"/>
    </source>
</evidence>
<name>A0A7Y9RXT1_9ACTN</name>
<evidence type="ECO:0000256" key="4">
    <source>
        <dbReference type="ARBA" id="ARBA00022917"/>
    </source>
</evidence>
<dbReference type="CDD" id="cd08646">
    <property type="entry name" value="FMT_core_Met-tRNA-FMT_N"/>
    <property type="match status" value="1"/>
</dbReference>
<feature type="domain" description="Formyl transferase C-terminal" evidence="7">
    <location>
        <begin position="203"/>
        <end position="298"/>
    </location>
</feature>
<dbReference type="HAMAP" id="MF_00182">
    <property type="entry name" value="Formyl_trans"/>
    <property type="match status" value="1"/>
</dbReference>
<reference evidence="8 9" key="1">
    <citation type="submission" date="2020-07" db="EMBL/GenBank/DDBJ databases">
        <title>Sequencing the genomes of 1000 actinobacteria strains.</title>
        <authorList>
            <person name="Klenk H.-P."/>
        </authorList>
    </citation>
    <scope>NUCLEOTIDE SEQUENCE [LARGE SCALE GENOMIC DNA]</scope>
    <source>
        <strain evidence="8 9">DSM 24552</strain>
    </source>
</reference>
<dbReference type="GO" id="GO:0005829">
    <property type="term" value="C:cytosol"/>
    <property type="evidence" value="ECO:0007669"/>
    <property type="project" value="TreeGrafter"/>
</dbReference>
<dbReference type="InterPro" id="IPR011034">
    <property type="entry name" value="Formyl_transferase-like_C_sf"/>
</dbReference>
<sequence length="309" mass="32665">MRLVLAGTPEVALPSLEALVASRHELVGVVTRPDAPAGRGRRLVASPVAARAEELGLPVLKPDHPRDPDFQARLRDLAPDCCPTVAYGALLPTSALEIPPHGWVNLHFSVLPAWRGAAPVQHALRAGDEVTGATTFRIVRELDAGPVFGVMTERVRPRDTAGDLLGRLAEGGAGLLVQTLDGIEDGTLEAREQPSDGTSLAPKVTVEDARVDWRSPAVAVDRLVRSCTPAPGAWTTWQGERFKLGPVEPDPDHERLPPGRLAVTKSTVHVGTGTVPVRLGRVKAFGKKELAAADWARGVALPAQAALGG</sequence>
<dbReference type="FunFam" id="3.40.50.12230:FF:000001">
    <property type="entry name" value="Methionyl-tRNA formyltransferase"/>
    <property type="match status" value="1"/>
</dbReference>
<comment type="function">
    <text evidence="5">Attaches a formyl group to the free amino group of methionyl-tRNA(fMet). The formyl group appears to play a dual role in the initiator identity of N-formylmethionyl-tRNA by promoting its recognition by IF2 and preventing the misappropriation of this tRNA by the elongation apparatus.</text>
</comment>
<dbReference type="EMBL" id="JACCAC010000001">
    <property type="protein sequence ID" value="NYG56049.1"/>
    <property type="molecule type" value="Genomic_DNA"/>
</dbReference>
<gene>
    <name evidence="5" type="primary">fmt</name>
    <name evidence="8" type="ORF">BJ989_002353</name>
</gene>
<evidence type="ECO:0000313" key="8">
    <source>
        <dbReference type="EMBL" id="NYG56049.1"/>
    </source>
</evidence>
<dbReference type="InterPro" id="IPR002376">
    <property type="entry name" value="Formyl_transf_N"/>
</dbReference>
<dbReference type="InterPro" id="IPR036477">
    <property type="entry name" value="Formyl_transf_N_sf"/>
</dbReference>
<dbReference type="SUPFAM" id="SSF53328">
    <property type="entry name" value="Formyltransferase"/>
    <property type="match status" value="1"/>
</dbReference>
<dbReference type="EC" id="2.1.2.9" evidence="2 5"/>
<dbReference type="InterPro" id="IPR044135">
    <property type="entry name" value="Met-tRNA-FMT_C"/>
</dbReference>
<feature type="binding site" evidence="5">
    <location>
        <begin position="109"/>
        <end position="112"/>
    </location>
    <ligand>
        <name>(6S)-5,6,7,8-tetrahydrofolate</name>
        <dbReference type="ChEBI" id="CHEBI:57453"/>
    </ligand>
</feature>
<dbReference type="Proteomes" id="UP000544110">
    <property type="component" value="Unassembled WGS sequence"/>
</dbReference>
<dbReference type="Pfam" id="PF02911">
    <property type="entry name" value="Formyl_trans_C"/>
    <property type="match status" value="1"/>
</dbReference>
<dbReference type="GO" id="GO:0004479">
    <property type="term" value="F:methionyl-tRNA formyltransferase activity"/>
    <property type="evidence" value="ECO:0007669"/>
    <property type="project" value="UniProtKB-UniRule"/>
</dbReference>
<comment type="catalytic activity">
    <reaction evidence="5">
        <text>L-methionyl-tRNA(fMet) + (6R)-10-formyltetrahydrofolate = N-formyl-L-methionyl-tRNA(fMet) + (6S)-5,6,7,8-tetrahydrofolate + H(+)</text>
        <dbReference type="Rhea" id="RHEA:24380"/>
        <dbReference type="Rhea" id="RHEA-COMP:9952"/>
        <dbReference type="Rhea" id="RHEA-COMP:9953"/>
        <dbReference type="ChEBI" id="CHEBI:15378"/>
        <dbReference type="ChEBI" id="CHEBI:57453"/>
        <dbReference type="ChEBI" id="CHEBI:78530"/>
        <dbReference type="ChEBI" id="CHEBI:78844"/>
        <dbReference type="ChEBI" id="CHEBI:195366"/>
        <dbReference type="EC" id="2.1.2.9"/>
    </reaction>
</comment>
<dbReference type="InterPro" id="IPR005793">
    <property type="entry name" value="Formyl_trans_C"/>
</dbReference>
<dbReference type="SUPFAM" id="SSF50486">
    <property type="entry name" value="FMT C-terminal domain-like"/>
    <property type="match status" value="1"/>
</dbReference>
<dbReference type="AlphaFoldDB" id="A0A7Y9RXT1"/>
<evidence type="ECO:0000313" key="9">
    <source>
        <dbReference type="Proteomes" id="UP000544110"/>
    </source>
</evidence>
<evidence type="ECO:0000256" key="3">
    <source>
        <dbReference type="ARBA" id="ARBA00022679"/>
    </source>
</evidence>
<evidence type="ECO:0000259" key="7">
    <source>
        <dbReference type="Pfam" id="PF02911"/>
    </source>
</evidence>
<dbReference type="Gene3D" id="3.40.50.12230">
    <property type="match status" value="1"/>
</dbReference>
<dbReference type="RefSeq" id="WP_179518381.1">
    <property type="nucleotide sequence ID" value="NZ_JACCAC010000001.1"/>
</dbReference>
<dbReference type="CDD" id="cd08704">
    <property type="entry name" value="Met_tRNA_FMT_C"/>
    <property type="match status" value="1"/>
</dbReference>
<dbReference type="PANTHER" id="PTHR11138">
    <property type="entry name" value="METHIONYL-TRNA FORMYLTRANSFERASE"/>
    <property type="match status" value="1"/>
</dbReference>
<evidence type="ECO:0000256" key="5">
    <source>
        <dbReference type="HAMAP-Rule" id="MF_00182"/>
    </source>
</evidence>
<feature type="domain" description="Formyl transferase N-terminal" evidence="6">
    <location>
        <begin position="5"/>
        <end position="179"/>
    </location>
</feature>
<keyword evidence="3 5" id="KW-0808">Transferase</keyword>
<dbReference type="PANTHER" id="PTHR11138:SF5">
    <property type="entry name" value="METHIONYL-TRNA FORMYLTRANSFERASE, MITOCHONDRIAL"/>
    <property type="match status" value="1"/>
</dbReference>
<accession>A0A7Y9RXT1</accession>
<dbReference type="Pfam" id="PF00551">
    <property type="entry name" value="Formyl_trans_N"/>
    <property type="match status" value="1"/>
</dbReference>
<evidence type="ECO:0000256" key="2">
    <source>
        <dbReference type="ARBA" id="ARBA00012261"/>
    </source>
</evidence>
<proteinExistence type="inferred from homology"/>
<dbReference type="InterPro" id="IPR005794">
    <property type="entry name" value="Fmt"/>
</dbReference>
<dbReference type="InterPro" id="IPR041711">
    <property type="entry name" value="Met-tRNA-FMT_N"/>
</dbReference>